<keyword evidence="5 7" id="KW-1133">Transmembrane helix</keyword>
<feature type="transmembrane region" description="Helical" evidence="7">
    <location>
        <begin position="100"/>
        <end position="124"/>
    </location>
</feature>
<accession>A0A365L7S7</accession>
<evidence type="ECO:0000256" key="4">
    <source>
        <dbReference type="ARBA" id="ARBA00022692"/>
    </source>
</evidence>
<keyword evidence="3" id="KW-1003">Cell membrane</keyword>
<feature type="transmembrane region" description="Helical" evidence="7">
    <location>
        <begin position="219"/>
        <end position="237"/>
    </location>
</feature>
<feature type="transmembrane region" description="Helical" evidence="7">
    <location>
        <begin position="257"/>
        <end position="278"/>
    </location>
</feature>
<evidence type="ECO:0000256" key="6">
    <source>
        <dbReference type="ARBA" id="ARBA00023136"/>
    </source>
</evidence>
<dbReference type="CDD" id="cd06173">
    <property type="entry name" value="MFS_MefA_like"/>
    <property type="match status" value="1"/>
</dbReference>
<feature type="transmembrane region" description="Helical" evidence="7">
    <location>
        <begin position="372"/>
        <end position="395"/>
    </location>
</feature>
<evidence type="ECO:0000256" key="5">
    <source>
        <dbReference type="ARBA" id="ARBA00022989"/>
    </source>
</evidence>
<dbReference type="PANTHER" id="PTHR23513:SF6">
    <property type="entry name" value="MAJOR FACILITATOR SUPERFAMILY ASSOCIATED DOMAIN-CONTAINING PROTEIN"/>
    <property type="match status" value="1"/>
</dbReference>
<comment type="caution">
    <text evidence="9">The sequence shown here is derived from an EMBL/GenBank/DDBJ whole genome shotgun (WGS) entry which is preliminary data.</text>
</comment>
<feature type="transmembrane region" description="Helical" evidence="7">
    <location>
        <begin position="285"/>
        <end position="304"/>
    </location>
</feature>
<dbReference type="GO" id="GO:0005886">
    <property type="term" value="C:plasma membrane"/>
    <property type="evidence" value="ECO:0007669"/>
    <property type="project" value="UniProtKB-SubCell"/>
</dbReference>
<dbReference type="PROSITE" id="PS50850">
    <property type="entry name" value="MFS"/>
    <property type="match status" value="1"/>
</dbReference>
<dbReference type="GO" id="GO:0022857">
    <property type="term" value="F:transmembrane transporter activity"/>
    <property type="evidence" value="ECO:0007669"/>
    <property type="project" value="InterPro"/>
</dbReference>
<evidence type="ECO:0000256" key="7">
    <source>
        <dbReference type="SAM" id="Phobius"/>
    </source>
</evidence>
<feature type="transmembrane region" description="Helical" evidence="7">
    <location>
        <begin position="136"/>
        <end position="158"/>
    </location>
</feature>
<feature type="domain" description="Major facilitator superfamily (MFS) profile" evidence="8">
    <location>
        <begin position="11"/>
        <end position="397"/>
    </location>
</feature>
<dbReference type="PANTHER" id="PTHR23513">
    <property type="entry name" value="INTEGRAL MEMBRANE EFFLUX PROTEIN-RELATED"/>
    <property type="match status" value="1"/>
</dbReference>
<gene>
    <name evidence="9" type="ORF">DP120_04060</name>
</gene>
<comment type="subcellular location">
    <subcellularLocation>
        <location evidence="1">Cell membrane</location>
        <topology evidence="1">Multi-pass membrane protein</topology>
    </subcellularLocation>
</comment>
<feature type="transmembrane region" description="Helical" evidence="7">
    <location>
        <begin position="344"/>
        <end position="366"/>
    </location>
</feature>
<feature type="transmembrane region" description="Helical" evidence="7">
    <location>
        <begin position="76"/>
        <end position="94"/>
    </location>
</feature>
<organism evidence="9 10">
    <name type="scientific">Planococcus halotolerans</name>
    <dbReference type="NCBI Taxonomy" id="2233542"/>
    <lineage>
        <taxon>Bacteria</taxon>
        <taxon>Bacillati</taxon>
        <taxon>Bacillota</taxon>
        <taxon>Bacilli</taxon>
        <taxon>Bacillales</taxon>
        <taxon>Caryophanaceae</taxon>
        <taxon>Planococcus</taxon>
    </lineage>
</organism>
<dbReference type="Gene3D" id="1.20.1250.20">
    <property type="entry name" value="MFS general substrate transporter like domains"/>
    <property type="match status" value="1"/>
</dbReference>
<keyword evidence="4 7" id="KW-0812">Transmembrane</keyword>
<keyword evidence="2" id="KW-0813">Transport</keyword>
<dbReference type="InterPro" id="IPR011701">
    <property type="entry name" value="MFS"/>
</dbReference>
<protein>
    <submittedName>
        <fullName evidence="9">MFS transporter</fullName>
    </submittedName>
</protein>
<name>A0A365L7S7_9BACL</name>
<keyword evidence="6 7" id="KW-0472">Membrane</keyword>
<evidence type="ECO:0000256" key="2">
    <source>
        <dbReference type="ARBA" id="ARBA00022448"/>
    </source>
</evidence>
<dbReference type="RefSeq" id="WP_112222043.1">
    <property type="nucleotide sequence ID" value="NZ_CP196859.1"/>
</dbReference>
<evidence type="ECO:0000256" key="1">
    <source>
        <dbReference type="ARBA" id="ARBA00004651"/>
    </source>
</evidence>
<dbReference type="Proteomes" id="UP000251002">
    <property type="component" value="Unassembled WGS sequence"/>
</dbReference>
<evidence type="ECO:0000313" key="9">
    <source>
        <dbReference type="EMBL" id="RAZ81458.1"/>
    </source>
</evidence>
<evidence type="ECO:0000313" key="10">
    <source>
        <dbReference type="Proteomes" id="UP000251002"/>
    </source>
</evidence>
<feature type="transmembrane region" description="Helical" evidence="7">
    <location>
        <begin position="164"/>
        <end position="183"/>
    </location>
</feature>
<dbReference type="SUPFAM" id="SSF103473">
    <property type="entry name" value="MFS general substrate transporter"/>
    <property type="match status" value="1"/>
</dbReference>
<sequence>MKRLHDWKDPLILLAAVGISNIGAWIYLIALNLKVLAMADNSALAVAGLYMTVPLAAVFTNMWAGSLIDRLNKRKLLILLDLARAALILLLPLFDSLAFIYAAVFVLGIAGSMFAPTSMAYVTLLLKPSQRQHFNAFRSLVGSGAFLLGPAVAGTLLAVGSADFALYTNAAALFLAAMLTIILPNLDGNKTGSAEEPLNLKLIRRDLTAVLAFSRRNRYIAAVYLTFSAVTVLATALDSLEASFSILVLGFNEQQYGFLVSVAGAGIAAGSLVAAVLGNRLTVSFLMGGGTIIVSAGYLIYAFSGEFTGAAIGFFVLAFALAFANTGFQTFYQENIPVAMMGRIGSIYGMAEAILVILLTFCFAVAAELLSIRPVIITGSLMMLGVSIGLSIYISKEQLAANKTRSETAV</sequence>
<dbReference type="EMBL" id="QLZR01000001">
    <property type="protein sequence ID" value="RAZ81458.1"/>
    <property type="molecule type" value="Genomic_DNA"/>
</dbReference>
<reference evidence="9 10" key="1">
    <citation type="submission" date="2018-06" db="EMBL/GenBank/DDBJ databases">
        <title>The draft genome sequences of strains SCU63 and S1.</title>
        <authorList>
            <person name="Gan L."/>
        </authorList>
    </citation>
    <scope>NUCLEOTIDE SEQUENCE [LARGE SCALE GENOMIC DNA]</scope>
    <source>
        <strain evidence="9 10">SCU63</strain>
    </source>
</reference>
<dbReference type="AlphaFoldDB" id="A0A365L7S7"/>
<keyword evidence="10" id="KW-1185">Reference proteome</keyword>
<proteinExistence type="predicted"/>
<evidence type="ECO:0000256" key="3">
    <source>
        <dbReference type="ARBA" id="ARBA00022475"/>
    </source>
</evidence>
<feature type="transmembrane region" description="Helical" evidence="7">
    <location>
        <begin position="43"/>
        <end position="64"/>
    </location>
</feature>
<feature type="transmembrane region" description="Helical" evidence="7">
    <location>
        <begin position="12"/>
        <end position="31"/>
    </location>
</feature>
<feature type="transmembrane region" description="Helical" evidence="7">
    <location>
        <begin position="310"/>
        <end position="332"/>
    </location>
</feature>
<dbReference type="InterPro" id="IPR036259">
    <property type="entry name" value="MFS_trans_sf"/>
</dbReference>
<dbReference type="Pfam" id="PF07690">
    <property type="entry name" value="MFS_1"/>
    <property type="match status" value="1"/>
</dbReference>
<evidence type="ECO:0000259" key="8">
    <source>
        <dbReference type="PROSITE" id="PS50850"/>
    </source>
</evidence>
<dbReference type="InterPro" id="IPR020846">
    <property type="entry name" value="MFS_dom"/>
</dbReference>